<evidence type="ECO:0000259" key="2">
    <source>
        <dbReference type="Pfam" id="PF13439"/>
    </source>
</evidence>
<dbReference type="RefSeq" id="WP_092791020.1">
    <property type="nucleotide sequence ID" value="NZ_FOPC01000006.1"/>
</dbReference>
<evidence type="ECO:0000313" key="3">
    <source>
        <dbReference type="EMBL" id="SFG63996.1"/>
    </source>
</evidence>
<feature type="domain" description="Glycosyl transferase family 1" evidence="1">
    <location>
        <begin position="221"/>
        <end position="358"/>
    </location>
</feature>
<protein>
    <submittedName>
        <fullName evidence="3">Glycosyltransferase involved in cell wall bisynthesis</fullName>
    </submittedName>
</protein>
<dbReference type="OrthoDB" id="9792269at2"/>
<dbReference type="EMBL" id="FOPC01000006">
    <property type="protein sequence ID" value="SFG63996.1"/>
    <property type="molecule type" value="Genomic_DNA"/>
</dbReference>
<dbReference type="GO" id="GO:0016757">
    <property type="term" value="F:glycosyltransferase activity"/>
    <property type="evidence" value="ECO:0007669"/>
    <property type="project" value="InterPro"/>
</dbReference>
<dbReference type="AlphaFoldDB" id="A0A1I2TNI6"/>
<dbReference type="InterPro" id="IPR001296">
    <property type="entry name" value="Glyco_trans_1"/>
</dbReference>
<dbReference type="InterPro" id="IPR028098">
    <property type="entry name" value="Glyco_trans_4-like_N"/>
</dbReference>
<dbReference type="Pfam" id="PF00534">
    <property type="entry name" value="Glycos_transf_1"/>
    <property type="match status" value="1"/>
</dbReference>
<feature type="domain" description="Glycosyltransferase subfamily 4-like N-terminal" evidence="2">
    <location>
        <begin position="103"/>
        <end position="205"/>
    </location>
</feature>
<dbReference type="Gene3D" id="3.40.50.2000">
    <property type="entry name" value="Glycogen Phosphorylase B"/>
    <property type="match status" value="2"/>
</dbReference>
<sequence length="369" mass="42516">MDLKRVLVIADTYSLPKYPAKGLYVKEQALCLVNSKKCQIEVLFIDRKSKPFIKCLFLFFKILIKRAIRFDTIESFEKFKVLYFLVPINRRMPDYIQLWIERIYLRFVCHQYLKQNQPPDIIHAHSGLSSGIFANFLSEYFNCPFVITEHSPLMFHFVSKARGELVIESFKRARFVASLTIFQESLLKRVCSEAKSQIIPNVINEDIFHIKRKTCGDFPFTIISVLYPSPVKGGRYLFNSFRILKEKGVKFKFLIVGEGIEKMKKECELLGIKDDGEFYFNLNKEELSSLYNKSHLYCCSSIYETFGLAAREAMLCGLPVVTTDNGGVVDSVTENTGLIVPVQDSNALAEAIVSIRDNYDDYDPNTIRI</sequence>
<dbReference type="PANTHER" id="PTHR12526">
    <property type="entry name" value="GLYCOSYLTRANSFERASE"/>
    <property type="match status" value="1"/>
</dbReference>
<dbReference type="Pfam" id="PF13439">
    <property type="entry name" value="Glyco_transf_4"/>
    <property type="match status" value="1"/>
</dbReference>
<dbReference type="Proteomes" id="UP000199642">
    <property type="component" value="Unassembled WGS sequence"/>
</dbReference>
<dbReference type="SUPFAM" id="SSF53756">
    <property type="entry name" value="UDP-Glycosyltransferase/glycogen phosphorylase"/>
    <property type="match status" value="1"/>
</dbReference>
<keyword evidence="4" id="KW-1185">Reference proteome</keyword>
<evidence type="ECO:0000259" key="1">
    <source>
        <dbReference type="Pfam" id="PF00534"/>
    </source>
</evidence>
<evidence type="ECO:0000313" key="4">
    <source>
        <dbReference type="Proteomes" id="UP000199642"/>
    </source>
</evidence>
<reference evidence="4" key="1">
    <citation type="submission" date="2016-10" db="EMBL/GenBank/DDBJ databases">
        <authorList>
            <person name="Varghese N."/>
            <person name="Submissions S."/>
        </authorList>
    </citation>
    <scope>NUCLEOTIDE SEQUENCE [LARGE SCALE GENOMIC DNA]</scope>
    <source>
        <strain evidence="4">DSM 19315</strain>
    </source>
</reference>
<accession>A0A1I2TNI6</accession>
<name>A0A1I2TNI6_9BACT</name>
<proteinExistence type="predicted"/>
<gene>
    <name evidence="3" type="ORF">SAMN04487988_10616</name>
</gene>
<dbReference type="STRING" id="435880.SAMN04487988_10616"/>
<organism evidence="3 4">
    <name type="scientific">Algoriphagus hitonicola</name>
    <dbReference type="NCBI Taxonomy" id="435880"/>
    <lineage>
        <taxon>Bacteria</taxon>
        <taxon>Pseudomonadati</taxon>
        <taxon>Bacteroidota</taxon>
        <taxon>Cytophagia</taxon>
        <taxon>Cytophagales</taxon>
        <taxon>Cyclobacteriaceae</taxon>
        <taxon>Algoriphagus</taxon>
    </lineage>
</organism>
<keyword evidence="3" id="KW-0808">Transferase</keyword>